<dbReference type="Proteomes" id="UP000218811">
    <property type="component" value="Unassembled WGS sequence"/>
</dbReference>
<dbReference type="EMBL" id="KB467876">
    <property type="protein sequence ID" value="PCH36503.1"/>
    <property type="molecule type" value="Genomic_DNA"/>
</dbReference>
<dbReference type="OrthoDB" id="3266227at2759"/>
<dbReference type="InterPro" id="IPR035992">
    <property type="entry name" value="Ricin_B-like_lectins"/>
</dbReference>
<sequence length="138" mass="15538">MALDTGRYIIQNVRSQNFLMLNDPNDGSPIVATGEEEGSSRKWNVVQLGNGKYTIENQAHASYATCDHRPSLGDEVVGRGTKKQFDIKETRKRGQYTISPTDAQLCWGLPEDEEGTPLALSPVYTDPRNHWIFTRVRN</sequence>
<dbReference type="AlphaFoldDB" id="A0A2H3J9N0"/>
<gene>
    <name evidence="1" type="ORF">WOLCODRAFT_28640</name>
</gene>
<organism evidence="1 2">
    <name type="scientific">Wolfiporia cocos (strain MD-104)</name>
    <name type="common">Brown rot fungus</name>
    <dbReference type="NCBI Taxonomy" id="742152"/>
    <lineage>
        <taxon>Eukaryota</taxon>
        <taxon>Fungi</taxon>
        <taxon>Dikarya</taxon>
        <taxon>Basidiomycota</taxon>
        <taxon>Agaricomycotina</taxon>
        <taxon>Agaricomycetes</taxon>
        <taxon>Polyporales</taxon>
        <taxon>Phaeolaceae</taxon>
        <taxon>Wolfiporia</taxon>
    </lineage>
</organism>
<name>A0A2H3J9N0_WOLCO</name>
<accession>A0A2H3J9N0</accession>
<dbReference type="SUPFAM" id="SSF50370">
    <property type="entry name" value="Ricin B-like lectins"/>
    <property type="match status" value="1"/>
</dbReference>
<dbReference type="STRING" id="742152.A0A2H3J9N0"/>
<reference evidence="1 2" key="1">
    <citation type="journal article" date="2012" name="Science">
        <title>The Paleozoic origin of enzymatic lignin decomposition reconstructed from 31 fungal genomes.</title>
        <authorList>
            <person name="Floudas D."/>
            <person name="Binder M."/>
            <person name="Riley R."/>
            <person name="Barry K."/>
            <person name="Blanchette R.A."/>
            <person name="Henrissat B."/>
            <person name="Martinez A.T."/>
            <person name="Otillar R."/>
            <person name="Spatafora J.W."/>
            <person name="Yadav J.S."/>
            <person name="Aerts A."/>
            <person name="Benoit I."/>
            <person name="Boyd A."/>
            <person name="Carlson A."/>
            <person name="Copeland A."/>
            <person name="Coutinho P.M."/>
            <person name="de Vries R.P."/>
            <person name="Ferreira P."/>
            <person name="Findley K."/>
            <person name="Foster B."/>
            <person name="Gaskell J."/>
            <person name="Glotzer D."/>
            <person name="Gorecki P."/>
            <person name="Heitman J."/>
            <person name="Hesse C."/>
            <person name="Hori C."/>
            <person name="Igarashi K."/>
            <person name="Jurgens J.A."/>
            <person name="Kallen N."/>
            <person name="Kersten P."/>
            <person name="Kohler A."/>
            <person name="Kuees U."/>
            <person name="Kumar T.K.A."/>
            <person name="Kuo A."/>
            <person name="LaButti K."/>
            <person name="Larrondo L.F."/>
            <person name="Lindquist E."/>
            <person name="Ling A."/>
            <person name="Lombard V."/>
            <person name="Lucas S."/>
            <person name="Lundell T."/>
            <person name="Martin R."/>
            <person name="McLaughlin D.J."/>
            <person name="Morgenstern I."/>
            <person name="Morin E."/>
            <person name="Murat C."/>
            <person name="Nagy L.G."/>
            <person name="Nolan M."/>
            <person name="Ohm R.A."/>
            <person name="Patyshakuliyeva A."/>
            <person name="Rokas A."/>
            <person name="Ruiz-Duenas F.J."/>
            <person name="Sabat G."/>
            <person name="Salamov A."/>
            <person name="Samejima M."/>
            <person name="Schmutz J."/>
            <person name="Slot J.C."/>
            <person name="St John F."/>
            <person name="Stenlid J."/>
            <person name="Sun H."/>
            <person name="Sun S."/>
            <person name="Syed K."/>
            <person name="Tsang A."/>
            <person name="Wiebenga A."/>
            <person name="Young D."/>
            <person name="Pisabarro A."/>
            <person name="Eastwood D.C."/>
            <person name="Martin F."/>
            <person name="Cullen D."/>
            <person name="Grigoriev I.V."/>
            <person name="Hibbett D.S."/>
        </authorList>
    </citation>
    <scope>NUCLEOTIDE SEQUENCE [LARGE SCALE GENOMIC DNA]</scope>
    <source>
        <strain evidence="1 2">MD-104</strain>
    </source>
</reference>
<dbReference type="CDD" id="cd23714">
    <property type="entry name" value="beta-trefoil_Ricin_MtaL"/>
    <property type="match status" value="1"/>
</dbReference>
<dbReference type="InterPro" id="IPR031755">
    <property type="entry name" value="Inhibitor_I66"/>
</dbReference>
<keyword evidence="2" id="KW-1185">Reference proteome</keyword>
<dbReference type="Gene3D" id="2.80.10.50">
    <property type="match status" value="1"/>
</dbReference>
<evidence type="ECO:0000313" key="2">
    <source>
        <dbReference type="Proteomes" id="UP000218811"/>
    </source>
</evidence>
<dbReference type="GO" id="GO:0004867">
    <property type="term" value="F:serine-type endopeptidase inhibitor activity"/>
    <property type="evidence" value="ECO:0007669"/>
    <property type="project" value="InterPro"/>
</dbReference>
<dbReference type="Pfam" id="PF16850">
    <property type="entry name" value="Inhibitor_I66"/>
    <property type="match status" value="1"/>
</dbReference>
<evidence type="ECO:0000313" key="1">
    <source>
        <dbReference type="EMBL" id="PCH36503.1"/>
    </source>
</evidence>
<protein>
    <recommendedName>
        <fullName evidence="3">Ricin B lectin domain-containing protein</fullName>
    </recommendedName>
</protein>
<evidence type="ECO:0008006" key="3">
    <source>
        <dbReference type="Google" id="ProtNLM"/>
    </source>
</evidence>
<proteinExistence type="predicted"/>